<evidence type="ECO:0000256" key="3">
    <source>
        <dbReference type="ARBA" id="ARBA00004991"/>
    </source>
</evidence>
<dbReference type="InterPro" id="IPR036291">
    <property type="entry name" value="NAD(P)-bd_dom_sf"/>
</dbReference>
<evidence type="ECO:0000256" key="9">
    <source>
        <dbReference type="ARBA" id="ARBA00023098"/>
    </source>
</evidence>
<keyword evidence="15" id="KW-1185">Reference proteome</keyword>
<evidence type="ECO:0000313" key="15">
    <source>
        <dbReference type="Proteomes" id="UP000007254"/>
    </source>
</evidence>
<keyword evidence="8" id="KW-0560">Oxidoreductase</keyword>
<evidence type="ECO:0000256" key="11">
    <source>
        <dbReference type="RuleBase" id="RU000363"/>
    </source>
</evidence>
<dbReference type="InterPro" id="IPR045022">
    <property type="entry name" value="KDSR-like"/>
</dbReference>
<dbReference type="PROSITE" id="PS00061">
    <property type="entry name" value="ADH_SHORT"/>
    <property type="match status" value="1"/>
</dbReference>
<dbReference type="Pfam" id="PF00106">
    <property type="entry name" value="adh_short"/>
    <property type="match status" value="1"/>
</dbReference>
<dbReference type="PRINTS" id="PR00081">
    <property type="entry name" value="GDHRDH"/>
</dbReference>
<proteinExistence type="inferred from homology"/>
<keyword evidence="6" id="KW-0521">NADP</keyword>
<comment type="pathway">
    <text evidence="2">Lipid metabolism; sphingolipid metabolism.</text>
</comment>
<comment type="similarity">
    <text evidence="11">Belongs to the short-chain dehydrogenases/reductases (SDR) family.</text>
</comment>
<keyword evidence="4" id="KW-0547">Nucleotide-binding</keyword>
<dbReference type="InterPro" id="IPR020904">
    <property type="entry name" value="Sc_DH/Rdtase_CS"/>
</dbReference>
<name>G0GEZ7_WINT7</name>
<dbReference type="GO" id="GO:0030148">
    <property type="term" value="P:sphingolipid biosynthetic process"/>
    <property type="evidence" value="ECO:0007669"/>
    <property type="project" value="InterPro"/>
</dbReference>
<keyword evidence="9" id="KW-0443">Lipid metabolism</keyword>
<evidence type="ECO:0000256" key="4">
    <source>
        <dbReference type="ARBA" id="ARBA00022741"/>
    </source>
</evidence>
<evidence type="ECO:0000256" key="10">
    <source>
        <dbReference type="ARBA" id="ARBA00026112"/>
    </source>
</evidence>
<comment type="subcellular location">
    <subcellularLocation>
        <location evidence="1">Endoplasmic reticulum</location>
    </subcellularLocation>
</comment>
<comment type="pathway">
    <text evidence="3">Sphingolipid metabolism.</text>
</comment>
<feature type="region of interest" description="Disordered" evidence="12">
    <location>
        <begin position="191"/>
        <end position="215"/>
    </location>
</feature>
<dbReference type="Proteomes" id="UP000007254">
    <property type="component" value="Chromosome"/>
</dbReference>
<organism evidence="14 15">
    <name type="scientific">Winmispira thermophila (strain ATCC 700085 / DSM 6578 / Z-1203)</name>
    <name type="common">Spirochaeta thermophila</name>
    <dbReference type="NCBI Taxonomy" id="869211"/>
    <lineage>
        <taxon>Bacteria</taxon>
        <taxon>Pseudomonadati</taxon>
        <taxon>Spirochaetota</taxon>
        <taxon>Spirochaetia</taxon>
        <taxon>Winmispirales</taxon>
        <taxon>Winmispiraceae</taxon>
        <taxon>Winmispira</taxon>
    </lineage>
</organism>
<dbReference type="GO" id="GO:0006666">
    <property type="term" value="P:3-keto-sphinganine metabolic process"/>
    <property type="evidence" value="ECO:0007669"/>
    <property type="project" value="InterPro"/>
</dbReference>
<evidence type="ECO:0000256" key="7">
    <source>
        <dbReference type="ARBA" id="ARBA00022919"/>
    </source>
</evidence>
<protein>
    <recommendedName>
        <fullName evidence="10">3-dehydrosphinganine reductase</fullName>
        <ecNumber evidence="10">1.1.1.102</ecNumber>
    </recommendedName>
</protein>
<evidence type="ECO:0000256" key="6">
    <source>
        <dbReference type="ARBA" id="ARBA00022857"/>
    </source>
</evidence>
<dbReference type="EC" id="1.1.1.102" evidence="10"/>
<dbReference type="HOGENOM" id="CLU_010194_2_1_12"/>
<evidence type="ECO:0000256" key="12">
    <source>
        <dbReference type="SAM" id="MobiDB-lite"/>
    </source>
</evidence>
<evidence type="ECO:0000256" key="1">
    <source>
        <dbReference type="ARBA" id="ARBA00004240"/>
    </source>
</evidence>
<sequence>MTSFENRWIYITGGSSGIGKACARLFAGEGAHIVLIARNQERLARAKEEVAAACRSPNQEVLTLPLDVSQGARIRETLGKWMREHPAPDVLITSAGVAYPNYFERIPDEWFERTIDTNLKGTWYTVHSLYPAMKQRGSGYIVMVSSMAGYIGVFGYTAYSASKFGIIGFASCLRSEAELHGITVSVLCPPDTDTPQLHEEEKTKPPETKAVSGTVKPVPPQFVARELLKGMRKRRFLITPGLEGTLIEKINRHFPNLVYTINQAQVKRTAHH</sequence>
<dbReference type="GO" id="GO:0047560">
    <property type="term" value="F:3-dehydrosphinganine reductase activity"/>
    <property type="evidence" value="ECO:0007669"/>
    <property type="project" value="UniProtKB-EC"/>
</dbReference>
<dbReference type="PANTHER" id="PTHR43550">
    <property type="entry name" value="3-KETODIHYDROSPHINGOSINE REDUCTASE"/>
    <property type="match status" value="1"/>
</dbReference>
<keyword evidence="13" id="KW-0472">Membrane</keyword>
<dbReference type="EMBL" id="CP002903">
    <property type="protein sequence ID" value="AEJ62341.1"/>
    <property type="molecule type" value="Genomic_DNA"/>
</dbReference>
<dbReference type="GO" id="GO:0016020">
    <property type="term" value="C:membrane"/>
    <property type="evidence" value="ECO:0007669"/>
    <property type="project" value="GOC"/>
</dbReference>
<keyword evidence="7" id="KW-0746">Sphingolipid metabolism</keyword>
<dbReference type="RefSeq" id="WP_014625658.1">
    <property type="nucleotide sequence ID" value="NC_017583.1"/>
</dbReference>
<feature type="compositionally biased region" description="Basic and acidic residues" evidence="12">
    <location>
        <begin position="196"/>
        <end position="207"/>
    </location>
</feature>
<dbReference type="STRING" id="869211.Spith_2085"/>
<accession>G0GEZ7</accession>
<gene>
    <name evidence="14" type="ordered locus">Spith_2085</name>
</gene>
<keyword evidence="5" id="KW-0256">Endoplasmic reticulum</keyword>
<dbReference type="InterPro" id="IPR002347">
    <property type="entry name" value="SDR_fam"/>
</dbReference>
<dbReference type="PANTHER" id="PTHR43550:SF3">
    <property type="entry name" value="3-KETODIHYDROSPHINGOSINE REDUCTASE"/>
    <property type="match status" value="1"/>
</dbReference>
<dbReference type="OrthoDB" id="9808814at2"/>
<evidence type="ECO:0000313" key="14">
    <source>
        <dbReference type="EMBL" id="AEJ62341.1"/>
    </source>
</evidence>
<dbReference type="AlphaFoldDB" id="G0GEZ7"/>
<dbReference type="SUPFAM" id="SSF51735">
    <property type="entry name" value="NAD(P)-binding Rossmann-fold domains"/>
    <property type="match status" value="1"/>
</dbReference>
<dbReference type="PRINTS" id="PR00080">
    <property type="entry name" value="SDRFAMILY"/>
</dbReference>
<evidence type="ECO:0000256" key="2">
    <source>
        <dbReference type="ARBA" id="ARBA00004760"/>
    </source>
</evidence>
<evidence type="ECO:0000256" key="8">
    <source>
        <dbReference type="ARBA" id="ARBA00023002"/>
    </source>
</evidence>
<dbReference type="GO" id="GO:0000166">
    <property type="term" value="F:nucleotide binding"/>
    <property type="evidence" value="ECO:0007669"/>
    <property type="project" value="UniProtKB-KW"/>
</dbReference>
<dbReference type="KEGG" id="stq:Spith_2085"/>
<evidence type="ECO:0000256" key="5">
    <source>
        <dbReference type="ARBA" id="ARBA00022824"/>
    </source>
</evidence>
<keyword evidence="13" id="KW-1133">Transmembrane helix</keyword>
<keyword evidence="13" id="KW-0812">Transmembrane</keyword>
<dbReference type="Gene3D" id="3.40.50.720">
    <property type="entry name" value="NAD(P)-binding Rossmann-like Domain"/>
    <property type="match status" value="1"/>
</dbReference>
<dbReference type="CDD" id="cd08939">
    <property type="entry name" value="KDSR-like_SDR_c"/>
    <property type="match status" value="1"/>
</dbReference>
<feature type="transmembrane region" description="Helical" evidence="13">
    <location>
        <begin position="140"/>
        <end position="159"/>
    </location>
</feature>
<evidence type="ECO:0000256" key="13">
    <source>
        <dbReference type="SAM" id="Phobius"/>
    </source>
</evidence>
<reference evidence="14 15" key="1">
    <citation type="submission" date="2011-06" db="EMBL/GenBank/DDBJ databases">
        <title>The complete genome of Spirochaeta thermophila DSM 6578.</title>
        <authorList>
            <consortium name="US DOE Joint Genome Institute (JGI-PGF)"/>
            <person name="Lucas S."/>
            <person name="Lapidus A."/>
            <person name="Bruce D."/>
            <person name="Goodwin L."/>
            <person name="Pitluck S."/>
            <person name="Peters L."/>
            <person name="Kyrpides N."/>
            <person name="Mavromatis K."/>
            <person name="Ivanova N."/>
            <person name="Mikailova N."/>
            <person name="Pagani I."/>
            <person name="Chertkov O."/>
            <person name="Detter J.C."/>
            <person name="Tapia R."/>
            <person name="Han C."/>
            <person name="Land M."/>
            <person name="Hauser L."/>
            <person name="Markowitz V."/>
            <person name="Cheng J.-F."/>
            <person name="Hugenholtz P."/>
            <person name="Woyke T."/>
            <person name="Wu D."/>
            <person name="Spring S."/>
            <person name="Merkhoffer B."/>
            <person name="Schneider S."/>
            <person name="Klenk H.-P."/>
            <person name="Eisen J.A."/>
        </authorList>
    </citation>
    <scope>NUCLEOTIDE SEQUENCE [LARGE SCALE GENOMIC DNA]</scope>
    <source>
        <strain evidence="15">ATCC 700085 / DSM 6578 / Z-1203</strain>
    </source>
</reference>